<keyword evidence="3" id="KW-1185">Reference proteome</keyword>
<proteinExistence type="predicted"/>
<feature type="region of interest" description="Disordered" evidence="1">
    <location>
        <begin position="1"/>
        <end position="24"/>
    </location>
</feature>
<organism evidence="2 3">
    <name type="scientific">Symbiodinium natans</name>
    <dbReference type="NCBI Taxonomy" id="878477"/>
    <lineage>
        <taxon>Eukaryota</taxon>
        <taxon>Sar</taxon>
        <taxon>Alveolata</taxon>
        <taxon>Dinophyceae</taxon>
        <taxon>Suessiales</taxon>
        <taxon>Symbiodiniaceae</taxon>
        <taxon>Symbiodinium</taxon>
    </lineage>
</organism>
<protein>
    <submittedName>
        <fullName evidence="2">Uncharacterized protein</fullName>
    </submittedName>
</protein>
<reference evidence="2" key="1">
    <citation type="submission" date="2021-02" db="EMBL/GenBank/DDBJ databases">
        <authorList>
            <person name="Dougan E. K."/>
            <person name="Rhodes N."/>
            <person name="Thang M."/>
            <person name="Chan C."/>
        </authorList>
    </citation>
    <scope>NUCLEOTIDE SEQUENCE</scope>
</reference>
<dbReference type="EMBL" id="CAJNDS010000151">
    <property type="protein sequence ID" value="CAE6970850.1"/>
    <property type="molecule type" value="Genomic_DNA"/>
</dbReference>
<dbReference type="OrthoDB" id="417066at2759"/>
<feature type="compositionally biased region" description="Low complexity" evidence="1">
    <location>
        <begin position="10"/>
        <end position="24"/>
    </location>
</feature>
<comment type="caution">
    <text evidence="2">The sequence shown here is derived from an EMBL/GenBank/DDBJ whole genome shotgun (WGS) entry which is preliminary data.</text>
</comment>
<accession>A0A812I385</accession>
<evidence type="ECO:0000313" key="3">
    <source>
        <dbReference type="Proteomes" id="UP000604046"/>
    </source>
</evidence>
<dbReference type="AlphaFoldDB" id="A0A812I385"/>
<gene>
    <name evidence="2" type="ORF">SNAT2548_LOCUS2525</name>
</gene>
<evidence type="ECO:0000256" key="1">
    <source>
        <dbReference type="SAM" id="MobiDB-lite"/>
    </source>
</evidence>
<dbReference type="Proteomes" id="UP000604046">
    <property type="component" value="Unassembled WGS sequence"/>
</dbReference>
<sequence length="427" mass="46683">MWPSSFSPPGEATGHAASTSTGASADALEETVRFQRDKEVARALNEQFQKGVIVKLLATRPGGTQKTGFDKKVSQILGLRHGQQPQDEGYLDLGYMLEEWPRCKDHSSGQGIAGNWFTSASFVNQELAGAYRPGVHDDELREAGTSLYGCNRYACGRSAESHKILAVFQPNPIVGCGFVEDAGTNRAGEFTGCAEEWKGAGGWEISRCLSSPDDCTFKLPGSELRGSTGSWRVDRKFLPPKLGFSGRFNPQSAGMQRFVADQKRYNPKPSPSQVAAGVRHHTLGYNEVMVQVGTPAMLFEEMQKEGVPSRFNLNQLRLWQCRTNGLSAFARVQPPAALDEHGRQVENCRYQVFRKMRDSYDKACGRTEPTPILFFDLKADSEPFSAVRMTELFPSQGPCDAEAAQPPSAAKKGCALLPGVAVFGLTV</sequence>
<name>A0A812I385_9DINO</name>
<evidence type="ECO:0000313" key="2">
    <source>
        <dbReference type="EMBL" id="CAE6970850.1"/>
    </source>
</evidence>